<accession>A0ABQ1EUK6</accession>
<proteinExistence type="predicted"/>
<evidence type="ECO:0000313" key="3">
    <source>
        <dbReference type="Proteomes" id="UP000628109"/>
    </source>
</evidence>
<evidence type="ECO:0000256" key="1">
    <source>
        <dbReference type="SAM" id="MobiDB-lite"/>
    </source>
</evidence>
<dbReference type="EMBL" id="BMDU01000002">
    <property type="protein sequence ID" value="GFZ86563.1"/>
    <property type="molecule type" value="Genomic_DNA"/>
</dbReference>
<name>A0ABQ1EUK6_SPHSA</name>
<organism evidence="2 3">
    <name type="scientific">Sphingobium fuliginis (strain ATCC 27551)</name>
    <dbReference type="NCBI Taxonomy" id="336203"/>
    <lineage>
        <taxon>Bacteria</taxon>
        <taxon>Pseudomonadati</taxon>
        <taxon>Pseudomonadota</taxon>
        <taxon>Alphaproteobacteria</taxon>
        <taxon>Sphingomonadales</taxon>
        <taxon>Sphingomonadaceae</taxon>
        <taxon>Sphingobium</taxon>
    </lineage>
</organism>
<sequence>MVRRVSWHGTYGDRERLPPLQIEAGPTREGDEAGAAPHDWAEGGGNGMRSDRLLLFYDSSLGGYSHQLLWRKSHILQIDAPNSTVANAPAPIIGGLLNQQHQEGGSRYETCELSIR</sequence>
<dbReference type="Proteomes" id="UP000628109">
    <property type="component" value="Unassembled WGS sequence"/>
</dbReference>
<keyword evidence="3" id="KW-1185">Reference proteome</keyword>
<feature type="region of interest" description="Disordered" evidence="1">
    <location>
        <begin position="1"/>
        <end position="44"/>
    </location>
</feature>
<gene>
    <name evidence="2" type="ORF">GCM10019071_15020</name>
</gene>
<evidence type="ECO:0000313" key="2">
    <source>
        <dbReference type="EMBL" id="GFZ86563.1"/>
    </source>
</evidence>
<protein>
    <submittedName>
        <fullName evidence="2">Uncharacterized protein</fullName>
    </submittedName>
</protein>
<comment type="caution">
    <text evidence="2">The sequence shown here is derived from an EMBL/GenBank/DDBJ whole genome shotgun (WGS) entry which is preliminary data.</text>
</comment>
<reference evidence="3" key="1">
    <citation type="journal article" date="2019" name="Int. J. Syst. Evol. Microbiol.">
        <title>The Global Catalogue of Microorganisms (GCM) 10K type strain sequencing project: providing services to taxonomists for standard genome sequencing and annotation.</title>
        <authorList>
            <consortium name="The Broad Institute Genomics Platform"/>
            <consortium name="The Broad Institute Genome Sequencing Center for Infectious Disease"/>
            <person name="Wu L."/>
            <person name="Ma J."/>
        </authorList>
    </citation>
    <scope>NUCLEOTIDE SEQUENCE [LARGE SCALE GENOMIC DNA]</scope>
    <source>
        <strain evidence="3">CCM 7327</strain>
    </source>
</reference>